<gene>
    <name evidence="1" type="ORF">G4V39_03580</name>
</gene>
<keyword evidence="2" id="KW-1185">Reference proteome</keyword>
<organism evidence="1 2">
    <name type="scientific">Thermosulfuriphilus ammonigenes</name>
    <dbReference type="NCBI Taxonomy" id="1936021"/>
    <lineage>
        <taxon>Bacteria</taxon>
        <taxon>Pseudomonadati</taxon>
        <taxon>Thermodesulfobacteriota</taxon>
        <taxon>Thermodesulfobacteria</taxon>
        <taxon>Thermodesulfobacteriales</taxon>
        <taxon>Thermodesulfobacteriaceae</taxon>
        <taxon>Thermosulfuriphilus</taxon>
    </lineage>
</organism>
<sequence length="50" mass="6172">MGRRIHSFLCHHFNSLHVFCKLRRLKVPKPLAYQVAVWWEKKVHRVLYSR</sequence>
<name>A0A6G7PV62_9BACT</name>
<protein>
    <submittedName>
        <fullName evidence="1">Uncharacterized protein</fullName>
    </submittedName>
</protein>
<proteinExistence type="predicted"/>
<reference evidence="1 2" key="1">
    <citation type="submission" date="2020-02" db="EMBL/GenBank/DDBJ databases">
        <title>Genome analysis of Thermosulfuriphilus ammonigenes ST65T, an anaerobic thermophilic chemolithoautotrophic bacterium isolated from a deep-sea hydrothermal vent.</title>
        <authorList>
            <person name="Slobodkina G."/>
            <person name="Allioux M."/>
            <person name="Merkel A."/>
            <person name="Alain K."/>
            <person name="Jebbar M."/>
            <person name="Slobodkin A."/>
        </authorList>
    </citation>
    <scope>NUCLEOTIDE SEQUENCE [LARGE SCALE GENOMIC DNA]</scope>
    <source>
        <strain evidence="1 2">ST65</strain>
    </source>
</reference>
<dbReference type="AlphaFoldDB" id="A0A6G7PV62"/>
<evidence type="ECO:0000313" key="1">
    <source>
        <dbReference type="EMBL" id="QIJ71411.1"/>
    </source>
</evidence>
<dbReference type="Proteomes" id="UP000502179">
    <property type="component" value="Chromosome"/>
</dbReference>
<dbReference type="EMBL" id="CP048877">
    <property type="protein sequence ID" value="QIJ71411.1"/>
    <property type="molecule type" value="Genomic_DNA"/>
</dbReference>
<dbReference type="RefSeq" id="WP_166031632.1">
    <property type="nucleotide sequence ID" value="NZ_CP048877.1"/>
</dbReference>
<accession>A0A6G7PV62</accession>
<evidence type="ECO:0000313" key="2">
    <source>
        <dbReference type="Proteomes" id="UP000502179"/>
    </source>
</evidence>
<dbReference type="KEGG" id="tav:G4V39_03580"/>